<name>A0A4U8U8H4_9HELI</name>
<sequence length="316" mass="36475">MRYTGLTKLGKKAFCVNFTLLDKLKITTKEAILLQQIEFVNKKSDFLVLPLTILSTITNMSRGHLYRCLNKLKKIGLIVVTDEDIAITDYYKEIREQDFLENHSKYKALKQKMAKKSQNVACFQGYRVADLEQEVMSGFAQHDNKGSNHSKIAVHDEFYYTQYRCDDIETIQNANDVRCLAYAQHDNNWQYDKQGQQDKEVLHSQNITEKSNKAKNAKSVACDENAKQDMQGFLHENNKTTNTQENKALNSQNSHSFFVTNLSQNVTNLSQNETPIYNKEYNNISLCDTSHKEYIYSLPKEAANKKQGLRDSLAFY</sequence>
<reference evidence="1 2" key="1">
    <citation type="journal article" date="2014" name="Genome Announc.">
        <title>Draft genome sequences of eight enterohepatic helicobacter species isolated from both laboratory and wild rodents.</title>
        <authorList>
            <person name="Sheh A."/>
            <person name="Shen Z."/>
            <person name="Fox J.G."/>
        </authorList>
    </citation>
    <scope>NUCLEOTIDE SEQUENCE [LARGE SCALE GENOMIC DNA]</scope>
    <source>
        <strain evidence="1 2">ATCC 49320</strain>
    </source>
</reference>
<comment type="caution">
    <text evidence="1">The sequence shown here is derived from an EMBL/GenBank/DDBJ whole genome shotgun (WGS) entry which is preliminary data.</text>
</comment>
<protein>
    <submittedName>
        <fullName evidence="1">Uncharacterized protein</fullName>
    </submittedName>
</protein>
<organism evidence="1 2">
    <name type="scientific">Helicobacter bilis</name>
    <dbReference type="NCBI Taxonomy" id="37372"/>
    <lineage>
        <taxon>Bacteria</taxon>
        <taxon>Pseudomonadati</taxon>
        <taxon>Campylobacterota</taxon>
        <taxon>Epsilonproteobacteria</taxon>
        <taxon>Campylobacterales</taxon>
        <taxon>Helicobacteraceae</taxon>
        <taxon>Helicobacter</taxon>
    </lineage>
</organism>
<dbReference type="Proteomes" id="UP000029857">
    <property type="component" value="Unassembled WGS sequence"/>
</dbReference>
<dbReference type="EMBL" id="JRPJ02000017">
    <property type="protein sequence ID" value="TLE10437.1"/>
    <property type="molecule type" value="Genomic_DNA"/>
</dbReference>
<dbReference type="AlphaFoldDB" id="A0A4U8U8H4"/>
<evidence type="ECO:0000313" key="2">
    <source>
        <dbReference type="Proteomes" id="UP000029857"/>
    </source>
</evidence>
<gene>
    <name evidence="1" type="ORF">LS79_005900</name>
</gene>
<dbReference type="RefSeq" id="WP_034579487.1">
    <property type="nucleotide sequence ID" value="NZ_CAMCCI010000017.1"/>
</dbReference>
<proteinExistence type="predicted"/>
<accession>A0A4U8U8H4</accession>
<evidence type="ECO:0000313" key="1">
    <source>
        <dbReference type="EMBL" id="TLE10437.1"/>
    </source>
</evidence>